<evidence type="ECO:0000256" key="1">
    <source>
        <dbReference type="SAM" id="MobiDB-lite"/>
    </source>
</evidence>
<protein>
    <submittedName>
        <fullName evidence="2">Uncharacterized protein</fullName>
    </submittedName>
</protein>
<dbReference type="Proteomes" id="UP000268162">
    <property type="component" value="Unassembled WGS sequence"/>
</dbReference>
<reference evidence="3" key="1">
    <citation type="journal article" date="2018" name="Nat. Microbiol.">
        <title>Leveraging single-cell genomics to expand the fungal tree of life.</title>
        <authorList>
            <person name="Ahrendt S.R."/>
            <person name="Quandt C.A."/>
            <person name="Ciobanu D."/>
            <person name="Clum A."/>
            <person name="Salamov A."/>
            <person name="Andreopoulos B."/>
            <person name="Cheng J.F."/>
            <person name="Woyke T."/>
            <person name="Pelin A."/>
            <person name="Henrissat B."/>
            <person name="Reynolds N.K."/>
            <person name="Benny G.L."/>
            <person name="Smith M.E."/>
            <person name="James T.Y."/>
            <person name="Grigoriev I.V."/>
        </authorList>
    </citation>
    <scope>NUCLEOTIDE SEQUENCE [LARGE SCALE GENOMIC DNA]</scope>
    <source>
        <strain evidence="3">RSA 468</strain>
    </source>
</reference>
<feature type="region of interest" description="Disordered" evidence="1">
    <location>
        <begin position="258"/>
        <end position="306"/>
    </location>
</feature>
<dbReference type="EMBL" id="ML002388">
    <property type="protein sequence ID" value="RKP38240.1"/>
    <property type="molecule type" value="Genomic_DNA"/>
</dbReference>
<evidence type="ECO:0000313" key="2">
    <source>
        <dbReference type="EMBL" id="RKP38240.1"/>
    </source>
</evidence>
<sequence>MGVALLRIPKGPCRSSRFQVPQLILRSSRPYCLGHARTARSFQALEAQVPTFYSPRQLLHTSRSVDKTVSLIDEDDLLDFQDVHASSISRPASNVTVSKELFDEPLAEGNLRANPAQLERFQQLIHTLEAGVAQHGPVDRPRLVDSSSAWRKLRPDAPIDKLSPNDDVNLGRAVDAMLDLNPSGDPAAVVPETPRTNTKPLLPSELPYGQLSAHPAPLPGAKKASSLPPRKPQSKSKSAAAGSNHWWPLMQDLLKHTATKPSRPSGDRSQRSFSTGTHVARSHEITRPARHSESESRAGGGQPPSAQVAADLKLAGHLRLNDAYYYPPELYARVQPAQSPMEAICRRQEIPDTVVGTPLPADHPLITRSTSHSMSTKFPSVIDPSDTTTAVEANALDGDKPNAINSDAHLGSVDSPHWNTAPIIDTNVEAGKSSQLSVNLPLQPGDLVELFVSDSSRPLFGIIIAAVLPDANSGRYQMLSVSRRCMSDAGVVTLRKSPNTGFD</sequence>
<proteinExistence type="predicted"/>
<accession>A0A4P9ZZI8</accession>
<keyword evidence="3" id="KW-1185">Reference proteome</keyword>
<feature type="compositionally biased region" description="Basic and acidic residues" evidence="1">
    <location>
        <begin position="281"/>
        <end position="296"/>
    </location>
</feature>
<dbReference type="AlphaFoldDB" id="A0A4P9ZZI8"/>
<evidence type="ECO:0000313" key="3">
    <source>
        <dbReference type="Proteomes" id="UP000268162"/>
    </source>
</evidence>
<gene>
    <name evidence="2" type="ORF">BJ085DRAFT_28307</name>
</gene>
<feature type="region of interest" description="Disordered" evidence="1">
    <location>
        <begin position="183"/>
        <end position="243"/>
    </location>
</feature>
<name>A0A4P9ZZI8_9FUNG</name>
<organism evidence="2 3">
    <name type="scientific">Dimargaris cristalligena</name>
    <dbReference type="NCBI Taxonomy" id="215637"/>
    <lineage>
        <taxon>Eukaryota</taxon>
        <taxon>Fungi</taxon>
        <taxon>Fungi incertae sedis</taxon>
        <taxon>Zoopagomycota</taxon>
        <taxon>Kickxellomycotina</taxon>
        <taxon>Dimargaritomycetes</taxon>
        <taxon>Dimargaritales</taxon>
        <taxon>Dimargaritaceae</taxon>
        <taxon>Dimargaris</taxon>
    </lineage>
</organism>